<name>A0ABR3IXC2_9AGAR</name>
<dbReference type="PANTHER" id="PTHR12210">
    <property type="entry name" value="DULLARD PROTEIN PHOSPHATASE"/>
    <property type="match status" value="1"/>
</dbReference>
<sequence length="726" mass="79208">MSNRWRGRDYDHSYERSSRSRRYDDERRDSDDYRGSHYEASSRHDQRLYEWRDSGSWSSSHYEPSNGRAYDDDYDYRHREHSYDEHHYRNDAYAYTRSSSSRQSNRHHDRPSPRKRRRFSPPPQTNSQPIPQANPSPEYLAASLSLSHPLTDPLQVRKLLVLDLNGTLLYRAPHKPTPRTHTHPYANPYAPRPLRQVHPRPYLPAFRAYLAHPATRKWLDVAVWSSAQPHSVKDMVGRAFGGPAYAEGGGDGGGGADDVYADATKHLAAIWARNTLGLSVEAYHQKTQTTKDLVRLWDALARAKLDGGPPVPLPVPVPPRDAPASPRRPDVSADASRSPVTPDPSRSPITEPSIPHPPSNPDAPLNPIPDAPLNPIPDASLNPKPDAPLNPQHDTPAPPHPHSHHSTLLLDDSPLKARLQPWNHLCVQEYAAGMHARVVEWAAGWMRGRAGECEREGEGERERDGEVVEEKVAEGLEKKAGEGRRSSGTIGETEAAVPDGPKDAGHDSQSLDLASQSHSPNTRLERSTEHATEDIVTAHAQISSTIPILADTDSTADAHAASHGNTGTNSQTNSNSKTQTNVNSNTHSDSNSDPLAPDVTLLAVIGVLDAARVQSSVVAWVRRGGLWANSGSRSRSGSDADPGGSSLPPCADVSASESISVSVADVDANMNDAGKAAAAASRPAHEIDPAAWCADAHNVRWWAERGRVALRELGVEVEGVKGCLEG</sequence>
<protein>
    <recommendedName>
        <fullName evidence="2">FCP1 homology domain-containing protein</fullName>
    </recommendedName>
</protein>
<feature type="compositionally biased region" description="Low complexity" evidence="1">
    <location>
        <begin position="554"/>
        <end position="586"/>
    </location>
</feature>
<feature type="compositionally biased region" description="Pro residues" evidence="1">
    <location>
        <begin position="309"/>
        <end position="321"/>
    </location>
</feature>
<gene>
    <name evidence="3" type="ORF">HGRIS_010575</name>
</gene>
<evidence type="ECO:0000313" key="4">
    <source>
        <dbReference type="Proteomes" id="UP001556367"/>
    </source>
</evidence>
<feature type="compositionally biased region" description="Basic and acidic residues" evidence="1">
    <location>
        <begin position="451"/>
        <end position="485"/>
    </location>
</feature>
<comment type="caution">
    <text evidence="3">The sequence shown here is derived from an EMBL/GenBank/DDBJ whole genome shotgun (WGS) entry which is preliminary data.</text>
</comment>
<feature type="region of interest" description="Disordered" evidence="1">
    <location>
        <begin position="629"/>
        <end position="652"/>
    </location>
</feature>
<keyword evidence="4" id="KW-1185">Reference proteome</keyword>
<evidence type="ECO:0000259" key="2">
    <source>
        <dbReference type="SMART" id="SM00577"/>
    </source>
</evidence>
<feature type="domain" description="FCP1 homology" evidence="2">
    <location>
        <begin position="156"/>
        <end position="437"/>
    </location>
</feature>
<proteinExistence type="predicted"/>
<feature type="compositionally biased region" description="Polar residues" evidence="1">
    <location>
        <begin position="507"/>
        <end position="522"/>
    </location>
</feature>
<feature type="compositionally biased region" description="Polar residues" evidence="1">
    <location>
        <begin position="125"/>
        <end position="135"/>
    </location>
</feature>
<organism evidence="3 4">
    <name type="scientific">Hohenbuehelia grisea</name>
    <dbReference type="NCBI Taxonomy" id="104357"/>
    <lineage>
        <taxon>Eukaryota</taxon>
        <taxon>Fungi</taxon>
        <taxon>Dikarya</taxon>
        <taxon>Basidiomycota</taxon>
        <taxon>Agaricomycotina</taxon>
        <taxon>Agaricomycetes</taxon>
        <taxon>Agaricomycetidae</taxon>
        <taxon>Agaricales</taxon>
        <taxon>Pleurotineae</taxon>
        <taxon>Pleurotaceae</taxon>
        <taxon>Hohenbuehelia</taxon>
    </lineage>
</organism>
<feature type="region of interest" description="Disordered" evidence="1">
    <location>
        <begin position="305"/>
        <end position="408"/>
    </location>
</feature>
<dbReference type="SMART" id="SM00577">
    <property type="entry name" value="CPDc"/>
    <property type="match status" value="1"/>
</dbReference>
<dbReference type="InterPro" id="IPR023214">
    <property type="entry name" value="HAD_sf"/>
</dbReference>
<feature type="compositionally biased region" description="Basic residues" evidence="1">
    <location>
        <begin position="104"/>
        <end position="119"/>
    </location>
</feature>
<dbReference type="InterPro" id="IPR004274">
    <property type="entry name" value="FCP1_dom"/>
</dbReference>
<feature type="region of interest" description="Disordered" evidence="1">
    <location>
        <begin position="554"/>
        <end position="595"/>
    </location>
</feature>
<feature type="compositionally biased region" description="Pro residues" evidence="1">
    <location>
        <begin position="354"/>
        <end position="375"/>
    </location>
</feature>
<evidence type="ECO:0000256" key="1">
    <source>
        <dbReference type="SAM" id="MobiDB-lite"/>
    </source>
</evidence>
<evidence type="ECO:0000313" key="3">
    <source>
        <dbReference type="EMBL" id="KAL0947946.1"/>
    </source>
</evidence>
<dbReference type="EMBL" id="JASNQZ010000014">
    <property type="protein sequence ID" value="KAL0947946.1"/>
    <property type="molecule type" value="Genomic_DNA"/>
</dbReference>
<reference evidence="4" key="1">
    <citation type="submission" date="2024-06" db="EMBL/GenBank/DDBJ databases">
        <title>Multi-omics analyses provide insights into the biosynthesis of the anticancer antibiotic pleurotin in Hohenbuehelia grisea.</title>
        <authorList>
            <person name="Weaver J.A."/>
            <person name="Alberti F."/>
        </authorList>
    </citation>
    <scope>NUCLEOTIDE SEQUENCE [LARGE SCALE GENOMIC DNA]</scope>
    <source>
        <strain evidence="4">T-177</strain>
    </source>
</reference>
<dbReference type="SUPFAM" id="SSF56784">
    <property type="entry name" value="HAD-like"/>
    <property type="match status" value="1"/>
</dbReference>
<dbReference type="InterPro" id="IPR050365">
    <property type="entry name" value="TIM50"/>
</dbReference>
<dbReference type="Gene3D" id="3.40.50.1000">
    <property type="entry name" value="HAD superfamily/HAD-like"/>
    <property type="match status" value="1"/>
</dbReference>
<dbReference type="InterPro" id="IPR036412">
    <property type="entry name" value="HAD-like_sf"/>
</dbReference>
<dbReference type="Proteomes" id="UP001556367">
    <property type="component" value="Unassembled WGS sequence"/>
</dbReference>
<accession>A0ABR3IXC2</accession>
<feature type="region of interest" description="Disordered" evidence="1">
    <location>
        <begin position="1"/>
        <end position="45"/>
    </location>
</feature>
<feature type="region of interest" description="Disordered" evidence="1">
    <location>
        <begin position="451"/>
        <end position="530"/>
    </location>
</feature>
<feature type="compositionally biased region" description="Low complexity" evidence="1">
    <location>
        <begin position="630"/>
        <end position="652"/>
    </location>
</feature>
<feature type="region of interest" description="Disordered" evidence="1">
    <location>
        <begin position="95"/>
        <end position="137"/>
    </location>
</feature>